<keyword evidence="8" id="KW-1185">Reference proteome</keyword>
<dbReference type="InterPro" id="IPR000160">
    <property type="entry name" value="GGDEF_dom"/>
</dbReference>
<evidence type="ECO:0000313" key="7">
    <source>
        <dbReference type="EMBL" id="AGH46237.1"/>
    </source>
</evidence>
<dbReference type="GO" id="GO:0005886">
    <property type="term" value="C:plasma membrane"/>
    <property type="evidence" value="ECO:0007669"/>
    <property type="project" value="TreeGrafter"/>
</dbReference>
<dbReference type="InterPro" id="IPR043128">
    <property type="entry name" value="Rev_trsase/Diguanyl_cyclase"/>
</dbReference>
<keyword evidence="4" id="KW-0472">Membrane</keyword>
<dbReference type="HOGENOM" id="CLU_032718_0_0_6"/>
<dbReference type="InterPro" id="IPR029787">
    <property type="entry name" value="Nucleotide_cyclase"/>
</dbReference>
<accession>K7AF13</accession>
<dbReference type="PANTHER" id="PTHR45138:SF9">
    <property type="entry name" value="DIGUANYLATE CYCLASE DGCM-RELATED"/>
    <property type="match status" value="1"/>
</dbReference>
<evidence type="ECO:0000256" key="4">
    <source>
        <dbReference type="SAM" id="Phobius"/>
    </source>
</evidence>
<comment type="cofactor">
    <cofactor evidence="1">
        <name>Mg(2+)</name>
        <dbReference type="ChEBI" id="CHEBI:18420"/>
    </cofactor>
</comment>
<evidence type="ECO:0000259" key="5">
    <source>
        <dbReference type="PROSITE" id="PS50885"/>
    </source>
</evidence>
<evidence type="ECO:0000256" key="1">
    <source>
        <dbReference type="ARBA" id="ARBA00001946"/>
    </source>
</evidence>
<dbReference type="GO" id="GO:1902201">
    <property type="term" value="P:negative regulation of bacterial-type flagellum-dependent cell motility"/>
    <property type="evidence" value="ECO:0007669"/>
    <property type="project" value="TreeGrafter"/>
</dbReference>
<sequence length="428" mass="48705">MLVFSTFIRPKNLSQKMMRVIFSIYLGVTCLITGIQFLTEYLKTQDSILSELKQLEETVREPISSSLWQYNQNQLGVLVAGLIKMPIIEGVDIFDKHAQTMISKRSFTPVSAPTSIFDTKADLSWTLNDQQIFLGSLVLYSSSEVVLDRVLFGFSLIAITAIIKLSVLFWLFIWAFDRYLARPLKELMSQVNEVQLNQDVSKRIILSNTDSNELSQLQNHMNMMLSAIEKDQQQLLEDEQAKRNWLEMAVAKRTEELQILNEKLKILAKNDSLTGILNRGSFFEAAEHLLLLSQRRESPASFILMDLDNFKIVNDTFGHFSGDKVLIHFTHTIHTFLRESDLFGRLGGEEFGIFLSDTGIDDAYQLADKLRHAISNSALEIDGETITYTVSIGIESSELKNISIDELFKSADSKLYGAKDKGRNYVER</sequence>
<dbReference type="GO" id="GO:0052621">
    <property type="term" value="F:diguanylate cyclase activity"/>
    <property type="evidence" value="ECO:0007669"/>
    <property type="project" value="UniProtKB-EC"/>
</dbReference>
<dbReference type="Proteomes" id="UP000011864">
    <property type="component" value="Chromosome"/>
</dbReference>
<dbReference type="InterPro" id="IPR003660">
    <property type="entry name" value="HAMP_dom"/>
</dbReference>
<dbReference type="RefSeq" id="WP_007641134.1">
    <property type="nucleotide sequence ID" value="NC_020514.1"/>
</dbReference>
<dbReference type="Pfam" id="PF00990">
    <property type="entry name" value="GGDEF"/>
    <property type="match status" value="1"/>
</dbReference>
<dbReference type="FunFam" id="3.30.70.270:FF:000001">
    <property type="entry name" value="Diguanylate cyclase domain protein"/>
    <property type="match status" value="1"/>
</dbReference>
<dbReference type="NCBIfam" id="TIGR00254">
    <property type="entry name" value="GGDEF"/>
    <property type="match status" value="1"/>
</dbReference>
<dbReference type="EMBL" id="CP003837">
    <property type="protein sequence ID" value="AGH46237.1"/>
    <property type="molecule type" value="Genomic_DNA"/>
</dbReference>
<comment type="catalytic activity">
    <reaction evidence="3">
        <text>2 GTP = 3',3'-c-di-GMP + 2 diphosphate</text>
        <dbReference type="Rhea" id="RHEA:24898"/>
        <dbReference type="ChEBI" id="CHEBI:33019"/>
        <dbReference type="ChEBI" id="CHEBI:37565"/>
        <dbReference type="ChEBI" id="CHEBI:58805"/>
        <dbReference type="EC" id="2.7.7.65"/>
    </reaction>
</comment>
<evidence type="ECO:0000313" key="8">
    <source>
        <dbReference type="Proteomes" id="UP000011864"/>
    </source>
</evidence>
<protein>
    <recommendedName>
        <fullName evidence="2">diguanylate cyclase</fullName>
        <ecNumber evidence="2">2.7.7.65</ecNumber>
    </recommendedName>
</protein>
<dbReference type="PANTHER" id="PTHR45138">
    <property type="entry name" value="REGULATORY COMPONENTS OF SENSORY TRANSDUCTION SYSTEM"/>
    <property type="match status" value="1"/>
</dbReference>
<organism evidence="7 8">
    <name type="scientific">Paraglaciecola psychrophila 170</name>
    <dbReference type="NCBI Taxonomy" id="1129794"/>
    <lineage>
        <taxon>Bacteria</taxon>
        <taxon>Pseudomonadati</taxon>
        <taxon>Pseudomonadota</taxon>
        <taxon>Gammaproteobacteria</taxon>
        <taxon>Alteromonadales</taxon>
        <taxon>Alteromonadaceae</taxon>
        <taxon>Paraglaciecola</taxon>
    </lineage>
</organism>
<evidence type="ECO:0000256" key="3">
    <source>
        <dbReference type="ARBA" id="ARBA00034247"/>
    </source>
</evidence>
<keyword evidence="4" id="KW-1133">Transmembrane helix</keyword>
<dbReference type="STRING" id="1129794.C427_4132"/>
<dbReference type="Gene3D" id="6.10.340.10">
    <property type="match status" value="1"/>
</dbReference>
<dbReference type="KEGG" id="gps:C427_4132"/>
<evidence type="ECO:0000256" key="2">
    <source>
        <dbReference type="ARBA" id="ARBA00012528"/>
    </source>
</evidence>
<feature type="domain" description="HAMP" evidence="5">
    <location>
        <begin position="178"/>
        <end position="233"/>
    </location>
</feature>
<feature type="transmembrane region" description="Helical" evidence="4">
    <location>
        <begin position="150"/>
        <end position="176"/>
    </location>
</feature>
<dbReference type="GO" id="GO:0043709">
    <property type="term" value="P:cell adhesion involved in single-species biofilm formation"/>
    <property type="evidence" value="ECO:0007669"/>
    <property type="project" value="TreeGrafter"/>
</dbReference>
<reference evidence="7 8" key="1">
    <citation type="journal article" date="2013" name="Genome Announc.">
        <title>Complete Genome Sequence of Glaciecola psychrophila Strain 170T.</title>
        <authorList>
            <person name="Yin J."/>
            <person name="Chen J."/>
            <person name="Liu G."/>
            <person name="Yu Y."/>
            <person name="Song L."/>
            <person name="Wang X."/>
            <person name="Qu X."/>
        </authorList>
    </citation>
    <scope>NUCLEOTIDE SEQUENCE [LARGE SCALE GENOMIC DNA]</scope>
    <source>
        <strain evidence="7 8">170</strain>
    </source>
</reference>
<proteinExistence type="predicted"/>
<dbReference type="OrthoDB" id="5496380at2"/>
<dbReference type="Gene3D" id="3.30.70.270">
    <property type="match status" value="1"/>
</dbReference>
<evidence type="ECO:0000259" key="6">
    <source>
        <dbReference type="PROSITE" id="PS50887"/>
    </source>
</evidence>
<dbReference type="SMART" id="SM00267">
    <property type="entry name" value="GGDEF"/>
    <property type="match status" value="1"/>
</dbReference>
<dbReference type="InterPro" id="IPR050469">
    <property type="entry name" value="Diguanylate_Cyclase"/>
</dbReference>
<dbReference type="SUPFAM" id="SSF55073">
    <property type="entry name" value="Nucleotide cyclase"/>
    <property type="match status" value="1"/>
</dbReference>
<feature type="transmembrane region" description="Helical" evidence="4">
    <location>
        <begin position="20"/>
        <end position="39"/>
    </location>
</feature>
<gene>
    <name evidence="7" type="ORF">C427_4132</name>
</gene>
<dbReference type="EC" id="2.7.7.65" evidence="2"/>
<dbReference type="PROSITE" id="PS50887">
    <property type="entry name" value="GGDEF"/>
    <property type="match status" value="1"/>
</dbReference>
<dbReference type="AlphaFoldDB" id="K7AF13"/>
<dbReference type="CDD" id="cd01949">
    <property type="entry name" value="GGDEF"/>
    <property type="match status" value="1"/>
</dbReference>
<dbReference type="SMART" id="SM00304">
    <property type="entry name" value="HAMP"/>
    <property type="match status" value="1"/>
</dbReference>
<dbReference type="PATRIC" id="fig|1129794.4.peg.4115"/>
<dbReference type="PROSITE" id="PS50885">
    <property type="entry name" value="HAMP"/>
    <property type="match status" value="1"/>
</dbReference>
<dbReference type="GO" id="GO:0007165">
    <property type="term" value="P:signal transduction"/>
    <property type="evidence" value="ECO:0007669"/>
    <property type="project" value="InterPro"/>
</dbReference>
<name>K7AF13_9ALTE</name>
<dbReference type="eggNOG" id="COG3706">
    <property type="taxonomic scope" value="Bacteria"/>
</dbReference>
<feature type="domain" description="GGDEF" evidence="6">
    <location>
        <begin position="298"/>
        <end position="428"/>
    </location>
</feature>
<keyword evidence="4" id="KW-0812">Transmembrane</keyword>